<accession>A0ABT1S7Y3</accession>
<dbReference type="RefSeq" id="WP_256310793.1">
    <property type="nucleotide sequence ID" value="NZ_JANGAC010000003.1"/>
</dbReference>
<dbReference type="Gene3D" id="3.40.50.300">
    <property type="entry name" value="P-loop containing nucleotide triphosphate hydrolases"/>
    <property type="match status" value="1"/>
</dbReference>
<dbReference type="InterPro" id="IPR017871">
    <property type="entry name" value="ABC_transporter-like_CS"/>
</dbReference>
<dbReference type="SMART" id="SM00382">
    <property type="entry name" value="AAA"/>
    <property type="match status" value="1"/>
</dbReference>
<evidence type="ECO:0000256" key="4">
    <source>
        <dbReference type="ARBA" id="ARBA00022840"/>
    </source>
</evidence>
<evidence type="ECO:0000313" key="7">
    <source>
        <dbReference type="Proteomes" id="UP001524478"/>
    </source>
</evidence>
<dbReference type="PROSITE" id="PS00211">
    <property type="entry name" value="ABC_TRANSPORTER_1"/>
    <property type="match status" value="1"/>
</dbReference>
<dbReference type="EMBL" id="JANGAC010000003">
    <property type="protein sequence ID" value="MCQ4922583.1"/>
    <property type="molecule type" value="Genomic_DNA"/>
</dbReference>
<sequence>MRNVIISTNKLCKTFSNGGMQQHVLKNLDIEIFEGDFTIIMGSSGAGKSTLLYALSGMDKPTLGSIKFFDEEITKLSNDKLAVFRRANCGFVFQQMFLMDNMSILDNILMSGLLLSKDRKEITARAKELLIQVGLDETIWRKFPTQLSGGEAQRAAIVRALINQPKVVFADEPTGSLNSAAGKAVLDLLTEVNNKGQSVIMVTHDLKSARRGNRILYMRDGVIHGVCDLGKYISGDRERHIKLQGFLTEMGW</sequence>
<dbReference type="InterPro" id="IPR003439">
    <property type="entry name" value="ABC_transporter-like_ATP-bd"/>
</dbReference>
<evidence type="ECO:0000313" key="6">
    <source>
        <dbReference type="EMBL" id="MCQ4922583.1"/>
    </source>
</evidence>
<evidence type="ECO:0000256" key="2">
    <source>
        <dbReference type="ARBA" id="ARBA00022448"/>
    </source>
</evidence>
<name>A0ABT1S7Y3_9FIRM</name>
<gene>
    <name evidence="6" type="ORF">NE686_05760</name>
</gene>
<protein>
    <submittedName>
        <fullName evidence="6">ABC transporter ATP-binding protein</fullName>
    </submittedName>
</protein>
<keyword evidence="3" id="KW-0547">Nucleotide-binding</keyword>
<dbReference type="PANTHER" id="PTHR42798:SF7">
    <property type="entry name" value="ALPHA-D-RIBOSE 1-METHYLPHOSPHONATE 5-TRIPHOSPHATE SYNTHASE SUBUNIT PHNL"/>
    <property type="match status" value="1"/>
</dbReference>
<proteinExistence type="inferred from homology"/>
<comment type="caution">
    <text evidence="6">The sequence shown here is derived from an EMBL/GenBank/DDBJ whole genome shotgun (WGS) entry which is preliminary data.</text>
</comment>
<dbReference type="InterPro" id="IPR027417">
    <property type="entry name" value="P-loop_NTPase"/>
</dbReference>
<evidence type="ECO:0000256" key="1">
    <source>
        <dbReference type="ARBA" id="ARBA00005417"/>
    </source>
</evidence>
<reference evidence="6 7" key="1">
    <citation type="submission" date="2022-06" db="EMBL/GenBank/DDBJ databases">
        <title>Isolation of gut microbiota from human fecal samples.</title>
        <authorList>
            <person name="Pamer E.G."/>
            <person name="Barat B."/>
            <person name="Waligurski E."/>
            <person name="Medina S."/>
            <person name="Paddock L."/>
            <person name="Mostad J."/>
        </authorList>
    </citation>
    <scope>NUCLEOTIDE SEQUENCE [LARGE SCALE GENOMIC DNA]</scope>
    <source>
        <strain evidence="6 7">DFI.7.95</strain>
    </source>
</reference>
<feature type="domain" description="ABC transporter" evidence="5">
    <location>
        <begin position="6"/>
        <end position="245"/>
    </location>
</feature>
<dbReference type="SUPFAM" id="SSF52540">
    <property type="entry name" value="P-loop containing nucleoside triphosphate hydrolases"/>
    <property type="match status" value="1"/>
</dbReference>
<dbReference type="PANTHER" id="PTHR42798">
    <property type="entry name" value="LIPOPROTEIN-RELEASING SYSTEM ATP-BINDING PROTEIN LOLD"/>
    <property type="match status" value="1"/>
</dbReference>
<keyword evidence="7" id="KW-1185">Reference proteome</keyword>
<dbReference type="PROSITE" id="PS50893">
    <property type="entry name" value="ABC_TRANSPORTER_2"/>
    <property type="match status" value="1"/>
</dbReference>
<evidence type="ECO:0000256" key="3">
    <source>
        <dbReference type="ARBA" id="ARBA00022741"/>
    </source>
</evidence>
<keyword evidence="4 6" id="KW-0067">ATP-binding</keyword>
<comment type="similarity">
    <text evidence="1">Belongs to the ABC transporter superfamily.</text>
</comment>
<evidence type="ECO:0000259" key="5">
    <source>
        <dbReference type="PROSITE" id="PS50893"/>
    </source>
</evidence>
<organism evidence="6 7">
    <name type="scientific">Tissierella carlieri</name>
    <dbReference type="NCBI Taxonomy" id="689904"/>
    <lineage>
        <taxon>Bacteria</taxon>
        <taxon>Bacillati</taxon>
        <taxon>Bacillota</taxon>
        <taxon>Tissierellia</taxon>
        <taxon>Tissierellales</taxon>
        <taxon>Tissierellaceae</taxon>
        <taxon>Tissierella</taxon>
    </lineage>
</organism>
<dbReference type="InterPro" id="IPR003593">
    <property type="entry name" value="AAA+_ATPase"/>
</dbReference>
<dbReference type="Proteomes" id="UP001524478">
    <property type="component" value="Unassembled WGS sequence"/>
</dbReference>
<keyword evidence="2" id="KW-0813">Transport</keyword>
<dbReference type="CDD" id="cd03255">
    <property type="entry name" value="ABC_MJ0796_LolCDE_FtsE"/>
    <property type="match status" value="1"/>
</dbReference>
<dbReference type="GO" id="GO:0005524">
    <property type="term" value="F:ATP binding"/>
    <property type="evidence" value="ECO:0007669"/>
    <property type="project" value="UniProtKB-KW"/>
</dbReference>
<dbReference type="Pfam" id="PF00005">
    <property type="entry name" value="ABC_tran"/>
    <property type="match status" value="1"/>
</dbReference>
<dbReference type="InterPro" id="IPR017911">
    <property type="entry name" value="MacB-like_ATP-bd"/>
</dbReference>